<comment type="caution">
    <text evidence="4">The sequence shown here is derived from an EMBL/GenBank/DDBJ whole genome shotgun (WGS) entry which is preliminary data.</text>
</comment>
<reference evidence="4 6" key="1">
    <citation type="submission" date="2018-08" db="EMBL/GenBank/DDBJ databases">
        <title>Genomic investigation of the strawberry pathogen Phytophthora fragariae indicates pathogenicity is determined by transcriptional variation in three key races.</title>
        <authorList>
            <person name="Adams T.M."/>
            <person name="Armitage A.D."/>
            <person name="Sobczyk M.K."/>
            <person name="Bates H.J."/>
            <person name="Dunwell J.M."/>
            <person name="Nellist C.F."/>
            <person name="Harrison R.J."/>
        </authorList>
    </citation>
    <scope>NUCLEOTIDE SEQUENCE [LARGE SCALE GENOMIC DNA]</scope>
    <source>
        <strain evidence="3 5">SCRP249</strain>
        <strain evidence="2 7">SCRP324</strain>
        <strain evidence="4 6">SCRP333</strain>
    </source>
</reference>
<evidence type="ECO:0000313" key="4">
    <source>
        <dbReference type="EMBL" id="KAE9340239.1"/>
    </source>
</evidence>
<dbReference type="AlphaFoldDB" id="A0A6A4FEV5"/>
<evidence type="ECO:0000256" key="1">
    <source>
        <dbReference type="SAM" id="MobiDB-lite"/>
    </source>
</evidence>
<name>A0A6A4FEV5_9STRA</name>
<dbReference type="EMBL" id="QXFV01000584">
    <property type="protein sequence ID" value="KAE9033527.1"/>
    <property type="molecule type" value="Genomic_DNA"/>
</dbReference>
<evidence type="ECO:0008006" key="8">
    <source>
        <dbReference type="Google" id="ProtNLM"/>
    </source>
</evidence>
<accession>A0A6A4FEV5</accession>
<gene>
    <name evidence="3" type="ORF">PR001_g10122</name>
    <name evidence="2" type="ORF">PR002_g10197</name>
    <name evidence="4" type="ORF">PR003_g10598</name>
</gene>
<evidence type="ECO:0000313" key="6">
    <source>
        <dbReference type="Proteomes" id="UP000434957"/>
    </source>
</evidence>
<keyword evidence="6" id="KW-1185">Reference proteome</keyword>
<dbReference type="OrthoDB" id="125650at2759"/>
<dbReference type="PANTHER" id="PTHR46599:SF3">
    <property type="entry name" value="PIGGYBAC TRANSPOSABLE ELEMENT-DERIVED PROTEIN 4"/>
    <property type="match status" value="1"/>
</dbReference>
<evidence type="ECO:0000313" key="7">
    <source>
        <dbReference type="Proteomes" id="UP000435112"/>
    </source>
</evidence>
<feature type="compositionally biased region" description="Basic and acidic residues" evidence="1">
    <location>
        <begin position="215"/>
        <end position="241"/>
    </location>
</feature>
<dbReference type="EMBL" id="QXFU01000569">
    <property type="protein sequence ID" value="KAE9029236.1"/>
    <property type="molecule type" value="Genomic_DNA"/>
</dbReference>
<dbReference type="Proteomes" id="UP000429607">
    <property type="component" value="Unassembled WGS sequence"/>
</dbReference>
<dbReference type="EMBL" id="QXFT01000584">
    <property type="protein sequence ID" value="KAE9340239.1"/>
    <property type="molecule type" value="Genomic_DNA"/>
</dbReference>
<evidence type="ECO:0000313" key="2">
    <source>
        <dbReference type="EMBL" id="KAE9029236.1"/>
    </source>
</evidence>
<feature type="region of interest" description="Disordered" evidence="1">
    <location>
        <begin position="192"/>
        <end position="241"/>
    </location>
</feature>
<proteinExistence type="predicted"/>
<dbReference type="Proteomes" id="UP000434957">
    <property type="component" value="Unassembled WGS sequence"/>
</dbReference>
<evidence type="ECO:0000313" key="3">
    <source>
        <dbReference type="EMBL" id="KAE9033527.1"/>
    </source>
</evidence>
<evidence type="ECO:0000313" key="5">
    <source>
        <dbReference type="Proteomes" id="UP000429607"/>
    </source>
</evidence>
<organism evidence="4 6">
    <name type="scientific">Phytophthora rubi</name>
    <dbReference type="NCBI Taxonomy" id="129364"/>
    <lineage>
        <taxon>Eukaryota</taxon>
        <taxon>Sar</taxon>
        <taxon>Stramenopiles</taxon>
        <taxon>Oomycota</taxon>
        <taxon>Peronosporomycetes</taxon>
        <taxon>Peronosporales</taxon>
        <taxon>Peronosporaceae</taxon>
        <taxon>Phytophthora</taxon>
    </lineage>
</organism>
<dbReference type="Proteomes" id="UP000435112">
    <property type="component" value="Unassembled WGS sequence"/>
</dbReference>
<sequence>MSTLTPFLILYVHVIYRYSLQRALKYKQYYKSLFLGFLDLAIVNAFIVFNARCEADGAKKLSHVKFLKQLHLELAQLQENDWYALRLDQHTPTKSTEAPQRRSHVPVQVDECREGNQGRKRRQRACKVCSVLKETTASKGGETTFYCSPCKLHSSSKKATAARVYLCNKVKHVSNGESVSCFEIWHRHWRNGTMLPPSQRKKKIRARSTAVAADEEMKSRSEDDDKEDDDGHQSKRRRRDD</sequence>
<dbReference type="PANTHER" id="PTHR46599">
    <property type="entry name" value="PIGGYBAC TRANSPOSABLE ELEMENT-DERIVED PROTEIN 4"/>
    <property type="match status" value="1"/>
</dbReference>
<protein>
    <recommendedName>
        <fullName evidence="8">PiggyBac transposable element-derived protein domain-containing protein</fullName>
    </recommendedName>
</protein>